<protein>
    <submittedName>
        <fullName evidence="10">KpsF/GutQ family protein</fullName>
        <ecNumber evidence="10">5.3.1.13</ecNumber>
    </submittedName>
</protein>
<dbReference type="InterPro" id="IPR004800">
    <property type="entry name" value="KdsD/KpsF-type"/>
</dbReference>
<feature type="site" description="Catalytically relevant" evidence="6">
    <location>
        <position position="158"/>
    </location>
</feature>
<feature type="site" description="Catalytically relevant" evidence="6">
    <location>
        <position position="199"/>
    </location>
</feature>
<sequence length="335" mass="35491">MVCLPRDRAGIDLDDERLLSIGRDVLKQEASELLRVADEMGQEIVKAARVIHCSKGRLVVIGMGKSGLIGRKIAATLASLGTPSFFLHAAEASHGDLGMVCREDVGLFISNSGKTKEVVALLPFFRRLGAPVISITGGISSPLAKNSDIVLNSSVSREADPLNLAPTSSTTVQLAIGDALAGMVTELRGLEEDDFALFHPGGALGRRLLTKVEDVMGSGDKLPVVIEHVKVSDALFEMTSKGYGATLIVDEEGKLAGIFTDGDLRRLIERCGVECLESDVSSAMTKNPVTLEAGRLAAEAVHIMEEREISVLIVAKAGKPIGIIHLHELLKAGVA</sequence>
<dbReference type="Pfam" id="PF01380">
    <property type="entry name" value="SIS"/>
    <property type="match status" value="1"/>
</dbReference>
<dbReference type="HOGENOM" id="CLU_040681_13_1_0"/>
<dbReference type="PROSITE" id="PS51371">
    <property type="entry name" value="CBS"/>
    <property type="match status" value="2"/>
</dbReference>
<evidence type="ECO:0000256" key="1">
    <source>
        <dbReference type="ARBA" id="ARBA00008165"/>
    </source>
</evidence>
<dbReference type="SUPFAM" id="SSF53697">
    <property type="entry name" value="SIS domain"/>
    <property type="match status" value="1"/>
</dbReference>
<dbReference type="OrthoDB" id="9762536at2"/>
<dbReference type="RefSeq" id="WP_013048873.1">
    <property type="nucleotide sequence ID" value="NC_014011.1"/>
</dbReference>
<evidence type="ECO:0000256" key="5">
    <source>
        <dbReference type="PIRSR" id="PIRSR004692-2"/>
    </source>
</evidence>
<dbReference type="AlphaFoldDB" id="D5EGC8"/>
<dbReference type="CDD" id="cd04604">
    <property type="entry name" value="CBS_pair_SIS_assoc"/>
    <property type="match status" value="1"/>
</dbReference>
<dbReference type="PROSITE" id="PS51464">
    <property type="entry name" value="SIS"/>
    <property type="match status" value="1"/>
</dbReference>
<evidence type="ECO:0000256" key="3">
    <source>
        <dbReference type="ARBA" id="ARBA00023122"/>
    </source>
</evidence>
<evidence type="ECO:0000256" key="6">
    <source>
        <dbReference type="PIRSR" id="PIRSR004692-3"/>
    </source>
</evidence>
<reference evidence="10 11" key="1">
    <citation type="journal article" date="2010" name="Stand. Genomic Sci.">
        <title>Complete genome sequence of Aminobacterium colombiense type strain (ALA-1).</title>
        <authorList>
            <person name="Chertkov O."/>
            <person name="Sikorski J."/>
            <person name="Brambilla E."/>
            <person name="Lapidus A."/>
            <person name="Copeland A."/>
            <person name="Glavina Del Rio T."/>
            <person name="Nolan M."/>
            <person name="Lucas S."/>
            <person name="Tice H."/>
            <person name="Cheng J.F."/>
            <person name="Han C."/>
            <person name="Detter J.C."/>
            <person name="Bruce D."/>
            <person name="Tapia R."/>
            <person name="Goodwin L."/>
            <person name="Pitluck S."/>
            <person name="Liolios K."/>
            <person name="Ivanova N."/>
            <person name="Mavromatis K."/>
            <person name="Ovchinnikova G."/>
            <person name="Pati A."/>
            <person name="Chen A."/>
            <person name="Palaniappan K."/>
            <person name="Land M."/>
            <person name="Hauser L."/>
            <person name="Chang Y.J."/>
            <person name="Jeffries C.D."/>
            <person name="Spring S."/>
            <person name="Rohde M."/>
            <person name="Goker M."/>
            <person name="Bristow J."/>
            <person name="Eisen J.A."/>
            <person name="Markowitz V."/>
            <person name="Hugenholtz P."/>
            <person name="Kyrpides N.C."/>
            <person name="Klenk H.P."/>
        </authorList>
    </citation>
    <scope>NUCLEOTIDE SEQUENCE [LARGE SCALE GENOMIC DNA]</scope>
    <source>
        <strain evidence="11">DSM 12261 / ALA-1</strain>
    </source>
</reference>
<keyword evidence="3 7" id="KW-0129">CBS domain</keyword>
<dbReference type="GO" id="GO:1901135">
    <property type="term" value="P:carbohydrate derivative metabolic process"/>
    <property type="evidence" value="ECO:0007669"/>
    <property type="project" value="InterPro"/>
</dbReference>
<feature type="site" description="Catalytically relevant" evidence="6">
    <location>
        <position position="65"/>
    </location>
</feature>
<evidence type="ECO:0000313" key="10">
    <source>
        <dbReference type="EMBL" id="ADE57610.1"/>
    </source>
</evidence>
<evidence type="ECO:0000313" key="11">
    <source>
        <dbReference type="Proteomes" id="UP000002366"/>
    </source>
</evidence>
<feature type="binding site" evidence="5">
    <location>
        <position position="88"/>
    </location>
    <ligand>
        <name>Zn(2+)</name>
        <dbReference type="ChEBI" id="CHEBI:29105"/>
    </ligand>
</feature>
<dbReference type="SMART" id="SM00116">
    <property type="entry name" value="CBS"/>
    <property type="match status" value="2"/>
</dbReference>
<feature type="domain" description="CBS" evidence="8">
    <location>
        <begin position="284"/>
        <end position="335"/>
    </location>
</feature>
<dbReference type="GO" id="GO:0046872">
    <property type="term" value="F:metal ion binding"/>
    <property type="evidence" value="ECO:0007669"/>
    <property type="project" value="UniProtKB-KW"/>
</dbReference>
<dbReference type="PANTHER" id="PTHR42745:SF1">
    <property type="entry name" value="ARABINOSE 5-PHOSPHATE ISOMERASE KDSD"/>
    <property type="match status" value="1"/>
</dbReference>
<dbReference type="FunFam" id="3.40.50.10490:FF:000011">
    <property type="entry name" value="Arabinose 5-phosphate isomerase"/>
    <property type="match status" value="1"/>
</dbReference>
<dbReference type="InterPro" id="IPR001347">
    <property type="entry name" value="SIS_dom"/>
</dbReference>
<keyword evidence="10" id="KW-0413">Isomerase</keyword>
<evidence type="ECO:0000256" key="2">
    <source>
        <dbReference type="ARBA" id="ARBA00022737"/>
    </source>
</evidence>
<evidence type="ECO:0000256" key="7">
    <source>
        <dbReference type="PROSITE-ProRule" id="PRU00703"/>
    </source>
</evidence>
<dbReference type="Pfam" id="PF00571">
    <property type="entry name" value="CBS"/>
    <property type="match status" value="2"/>
</dbReference>
<dbReference type="Gene3D" id="3.40.50.10490">
    <property type="entry name" value="Glucose-6-phosphate isomerase like protein, domain 1"/>
    <property type="match status" value="1"/>
</dbReference>
<feature type="site" description="Catalytically relevant" evidence="6">
    <location>
        <position position="117"/>
    </location>
</feature>
<dbReference type="InterPro" id="IPR050986">
    <property type="entry name" value="GutQ/KpsF_isomerases"/>
</dbReference>
<dbReference type="InterPro" id="IPR046348">
    <property type="entry name" value="SIS_dom_sf"/>
</dbReference>
<dbReference type="PANTHER" id="PTHR42745">
    <property type="match status" value="1"/>
</dbReference>
<evidence type="ECO:0000259" key="8">
    <source>
        <dbReference type="PROSITE" id="PS51371"/>
    </source>
</evidence>
<keyword evidence="11" id="KW-1185">Reference proteome</keyword>
<keyword evidence="5" id="KW-0479">Metal-binding</keyword>
<keyword evidence="5" id="KW-0862">Zinc</keyword>
<name>D5EGC8_AMICL</name>
<dbReference type="eggNOG" id="COG0517">
    <property type="taxonomic scope" value="Bacteria"/>
</dbReference>
<dbReference type="NCBIfam" id="TIGR00393">
    <property type="entry name" value="kpsF"/>
    <property type="match status" value="1"/>
</dbReference>
<dbReference type="Proteomes" id="UP000002366">
    <property type="component" value="Chromosome"/>
</dbReference>
<dbReference type="eggNOG" id="COG0794">
    <property type="taxonomic scope" value="Bacteria"/>
</dbReference>
<feature type="domain" description="CBS" evidence="8">
    <location>
        <begin position="216"/>
        <end position="274"/>
    </location>
</feature>
<comment type="similarity">
    <text evidence="1 4">Belongs to the SIS family. GutQ/KpsF subfamily.</text>
</comment>
<dbReference type="Gene3D" id="3.10.580.10">
    <property type="entry name" value="CBS-domain"/>
    <property type="match status" value="1"/>
</dbReference>
<dbReference type="PIRSF" id="PIRSF004692">
    <property type="entry name" value="KdsD_KpsF"/>
    <property type="match status" value="1"/>
</dbReference>
<dbReference type="InterPro" id="IPR046342">
    <property type="entry name" value="CBS_dom_sf"/>
</dbReference>
<organism evidence="10 11">
    <name type="scientific">Aminobacterium colombiense (strain DSM 12261 / ALA-1)</name>
    <dbReference type="NCBI Taxonomy" id="572547"/>
    <lineage>
        <taxon>Bacteria</taxon>
        <taxon>Thermotogati</taxon>
        <taxon>Synergistota</taxon>
        <taxon>Synergistia</taxon>
        <taxon>Synergistales</taxon>
        <taxon>Aminobacteriaceae</taxon>
        <taxon>Aminobacterium</taxon>
    </lineage>
</organism>
<dbReference type="EC" id="5.3.1.13" evidence="10"/>
<dbReference type="GO" id="GO:0005975">
    <property type="term" value="P:carbohydrate metabolic process"/>
    <property type="evidence" value="ECO:0007669"/>
    <property type="project" value="InterPro"/>
</dbReference>
<feature type="domain" description="SIS" evidence="9">
    <location>
        <begin position="47"/>
        <end position="190"/>
    </location>
</feature>
<dbReference type="GO" id="GO:0097367">
    <property type="term" value="F:carbohydrate derivative binding"/>
    <property type="evidence" value="ECO:0007669"/>
    <property type="project" value="InterPro"/>
</dbReference>
<dbReference type="KEGG" id="aco:Amico_1493"/>
<dbReference type="STRING" id="572547.Amico_1493"/>
<evidence type="ECO:0000259" key="9">
    <source>
        <dbReference type="PROSITE" id="PS51464"/>
    </source>
</evidence>
<dbReference type="CDD" id="cd05014">
    <property type="entry name" value="SIS_Kpsf"/>
    <property type="match status" value="1"/>
</dbReference>
<dbReference type="EMBL" id="CP001997">
    <property type="protein sequence ID" value="ADE57610.1"/>
    <property type="molecule type" value="Genomic_DNA"/>
</dbReference>
<dbReference type="InterPro" id="IPR000644">
    <property type="entry name" value="CBS_dom"/>
</dbReference>
<dbReference type="GO" id="GO:0019146">
    <property type="term" value="F:arabinose-5-phosphate isomerase activity"/>
    <property type="evidence" value="ECO:0007669"/>
    <property type="project" value="UniProtKB-EC"/>
</dbReference>
<gene>
    <name evidence="10" type="ordered locus">Amico_1493</name>
</gene>
<evidence type="ECO:0000256" key="4">
    <source>
        <dbReference type="PIRNR" id="PIRNR004692"/>
    </source>
</evidence>
<dbReference type="InterPro" id="IPR035474">
    <property type="entry name" value="SIS_Kpsf"/>
</dbReference>
<proteinExistence type="inferred from homology"/>
<keyword evidence="2" id="KW-0677">Repeat</keyword>
<accession>D5EGC8</accession>